<organism evidence="1 2">
    <name type="scientific">Petrolisthes manimaculis</name>
    <dbReference type="NCBI Taxonomy" id="1843537"/>
    <lineage>
        <taxon>Eukaryota</taxon>
        <taxon>Metazoa</taxon>
        <taxon>Ecdysozoa</taxon>
        <taxon>Arthropoda</taxon>
        <taxon>Crustacea</taxon>
        <taxon>Multicrustacea</taxon>
        <taxon>Malacostraca</taxon>
        <taxon>Eumalacostraca</taxon>
        <taxon>Eucarida</taxon>
        <taxon>Decapoda</taxon>
        <taxon>Pleocyemata</taxon>
        <taxon>Anomura</taxon>
        <taxon>Galatheoidea</taxon>
        <taxon>Porcellanidae</taxon>
        <taxon>Petrolisthes</taxon>
    </lineage>
</organism>
<evidence type="ECO:0000313" key="1">
    <source>
        <dbReference type="EMBL" id="KAK4299375.1"/>
    </source>
</evidence>
<reference evidence="1" key="1">
    <citation type="submission" date="2023-11" db="EMBL/GenBank/DDBJ databases">
        <title>Genome assemblies of two species of porcelain crab, Petrolisthes cinctipes and Petrolisthes manimaculis (Anomura: Porcellanidae).</title>
        <authorList>
            <person name="Angst P."/>
        </authorList>
    </citation>
    <scope>NUCLEOTIDE SEQUENCE</scope>
    <source>
        <strain evidence="1">PB745_02</strain>
        <tissue evidence="1">Gill</tissue>
    </source>
</reference>
<dbReference type="AlphaFoldDB" id="A0AAE1TY51"/>
<gene>
    <name evidence="1" type="ORF">Pmani_028343</name>
</gene>
<keyword evidence="2" id="KW-1185">Reference proteome</keyword>
<accession>A0AAE1TY51</accession>
<proteinExistence type="predicted"/>
<name>A0AAE1TY51_9EUCA</name>
<dbReference type="Proteomes" id="UP001292094">
    <property type="component" value="Unassembled WGS sequence"/>
</dbReference>
<protein>
    <submittedName>
        <fullName evidence="1">Uncharacterized protein</fullName>
    </submittedName>
</protein>
<evidence type="ECO:0000313" key="2">
    <source>
        <dbReference type="Proteomes" id="UP001292094"/>
    </source>
</evidence>
<sequence>MGFEVAQEHLLSVVKVKKDIQCAMASVSRGAHTYTTEAEADGVLCYLGSPDTSPHLALRAVAGSPQVSWSSQVSET</sequence>
<dbReference type="EMBL" id="JAWZYT010003257">
    <property type="protein sequence ID" value="KAK4299375.1"/>
    <property type="molecule type" value="Genomic_DNA"/>
</dbReference>
<comment type="caution">
    <text evidence="1">The sequence shown here is derived from an EMBL/GenBank/DDBJ whole genome shotgun (WGS) entry which is preliminary data.</text>
</comment>